<name>A0A086QI06_TOXGO</name>
<sequence>MLTVRRVCHHSWFCRACLTCGGDSVFAQKATSVKTVAADCSRSRDCFCVLEMTCHSSFRLTASSFYFQSHLDTERYLQCSSRGSSDSVLLSSTTPPPSGHFRSRFFHRVKTR</sequence>
<accession>A0A086QI06</accession>
<gene>
    <name evidence="1" type="ORF">TGMAS_356130</name>
</gene>
<dbReference type="VEuPathDB" id="ToxoDB:TGMAS_356130"/>
<dbReference type="EMBL" id="AEXC02001540">
    <property type="protein sequence ID" value="KFH12238.1"/>
    <property type="molecule type" value="Genomic_DNA"/>
</dbReference>
<reference evidence="1 2" key="1">
    <citation type="submission" date="2014-04" db="EMBL/GenBank/DDBJ databases">
        <authorList>
            <person name="Sibley D."/>
            <person name="Venepally P."/>
            <person name="Karamycheva S."/>
            <person name="Hadjithomas M."/>
            <person name="Khan A."/>
            <person name="Brunk B."/>
            <person name="Roos D."/>
            <person name="Caler E."/>
            <person name="Lorenzi H."/>
        </authorList>
    </citation>
    <scope>NUCLEOTIDE SEQUENCE [LARGE SCALE GENOMIC DNA]</scope>
    <source>
        <strain evidence="1 2">MAS</strain>
    </source>
</reference>
<evidence type="ECO:0000313" key="1">
    <source>
        <dbReference type="EMBL" id="KFH12238.1"/>
    </source>
</evidence>
<evidence type="ECO:0000313" key="2">
    <source>
        <dbReference type="Proteomes" id="UP000028821"/>
    </source>
</evidence>
<dbReference type="Proteomes" id="UP000028821">
    <property type="component" value="Unassembled WGS sequence"/>
</dbReference>
<protein>
    <submittedName>
        <fullName evidence="1">Uncharacterized protein</fullName>
    </submittedName>
</protein>
<organism evidence="1 2">
    <name type="scientific">Toxoplasma gondii MAS</name>
    <dbReference type="NCBI Taxonomy" id="943118"/>
    <lineage>
        <taxon>Eukaryota</taxon>
        <taxon>Sar</taxon>
        <taxon>Alveolata</taxon>
        <taxon>Apicomplexa</taxon>
        <taxon>Conoidasida</taxon>
        <taxon>Coccidia</taxon>
        <taxon>Eucoccidiorida</taxon>
        <taxon>Eimeriorina</taxon>
        <taxon>Sarcocystidae</taxon>
        <taxon>Toxoplasma</taxon>
    </lineage>
</organism>
<dbReference type="AlphaFoldDB" id="A0A086QI06"/>
<proteinExistence type="predicted"/>
<comment type="caution">
    <text evidence="1">The sequence shown here is derived from an EMBL/GenBank/DDBJ whole genome shotgun (WGS) entry which is preliminary data.</text>
</comment>